<dbReference type="EMBL" id="ASHM01027509">
    <property type="protein sequence ID" value="PNX74432.1"/>
    <property type="molecule type" value="Genomic_DNA"/>
</dbReference>
<dbReference type="AlphaFoldDB" id="A0A2K3L7C7"/>
<organism evidence="1 3">
    <name type="scientific">Trifolium pratense</name>
    <name type="common">Red clover</name>
    <dbReference type="NCBI Taxonomy" id="57577"/>
    <lineage>
        <taxon>Eukaryota</taxon>
        <taxon>Viridiplantae</taxon>
        <taxon>Streptophyta</taxon>
        <taxon>Embryophyta</taxon>
        <taxon>Tracheophyta</taxon>
        <taxon>Spermatophyta</taxon>
        <taxon>Magnoliopsida</taxon>
        <taxon>eudicotyledons</taxon>
        <taxon>Gunneridae</taxon>
        <taxon>Pentapetalae</taxon>
        <taxon>rosids</taxon>
        <taxon>fabids</taxon>
        <taxon>Fabales</taxon>
        <taxon>Fabaceae</taxon>
        <taxon>Papilionoideae</taxon>
        <taxon>50 kb inversion clade</taxon>
        <taxon>NPAAA clade</taxon>
        <taxon>Hologalegina</taxon>
        <taxon>IRL clade</taxon>
        <taxon>Trifolieae</taxon>
        <taxon>Trifolium</taxon>
    </lineage>
</organism>
<protein>
    <submittedName>
        <fullName evidence="1">Uncharacterized protein</fullName>
    </submittedName>
</protein>
<name>A0A2K3L7C7_TRIPR</name>
<proteinExistence type="predicted"/>
<accession>A0A2K3L7C7</accession>
<evidence type="ECO:0000313" key="1">
    <source>
        <dbReference type="EMBL" id="PNX74432.1"/>
    </source>
</evidence>
<sequence length="42" mass="4849">MSMKMMMTLKNFQMLQRILMEVTKTGLLESLIGYPLTGLEEP</sequence>
<dbReference type="EMBL" id="ASHM01043871">
    <property type="protein sequence ID" value="PNX83325.1"/>
    <property type="molecule type" value="Genomic_DNA"/>
</dbReference>
<comment type="caution">
    <text evidence="1">The sequence shown here is derived from an EMBL/GenBank/DDBJ whole genome shotgun (WGS) entry which is preliminary data.</text>
</comment>
<evidence type="ECO:0000313" key="3">
    <source>
        <dbReference type="Proteomes" id="UP000236291"/>
    </source>
</evidence>
<dbReference type="Proteomes" id="UP000236291">
    <property type="component" value="Unassembled WGS sequence"/>
</dbReference>
<gene>
    <name evidence="1" type="ORF">L195_g030352</name>
    <name evidence="2" type="ORF">L195_g039366</name>
</gene>
<reference evidence="1 3" key="2">
    <citation type="journal article" date="2017" name="Front. Plant Sci.">
        <title>Gene Classification and Mining of Molecular Markers Useful in Red Clover (Trifolium pratense) Breeding.</title>
        <authorList>
            <person name="Istvanek J."/>
            <person name="Dluhosova J."/>
            <person name="Dluhos P."/>
            <person name="Patkova L."/>
            <person name="Nedelnik J."/>
            <person name="Repkova J."/>
        </authorList>
    </citation>
    <scope>NUCLEOTIDE SEQUENCE [LARGE SCALE GENOMIC DNA]</scope>
    <source>
        <strain evidence="3">cv. Tatra</strain>
        <tissue evidence="1">Young leaves</tissue>
    </source>
</reference>
<reference evidence="1 3" key="1">
    <citation type="journal article" date="2014" name="Am. J. Bot.">
        <title>Genome assembly and annotation for red clover (Trifolium pratense; Fabaceae).</title>
        <authorList>
            <person name="Istvanek J."/>
            <person name="Jaros M."/>
            <person name="Krenek A."/>
            <person name="Repkova J."/>
        </authorList>
    </citation>
    <scope>NUCLEOTIDE SEQUENCE [LARGE SCALE GENOMIC DNA]</scope>
    <source>
        <strain evidence="3">cv. Tatra</strain>
        <tissue evidence="1">Young leaves</tissue>
    </source>
</reference>
<evidence type="ECO:0000313" key="2">
    <source>
        <dbReference type="EMBL" id="PNX83325.1"/>
    </source>
</evidence>